<sequence length="86" mass="9646">MTGRRVEYSRQAAKTLMRIDAATSARIRLKIRQLAGDPAAQANNILPMKGCEGLFRLRVGDWRVVYTETLVIVSVIRIGPRGDVYD</sequence>
<dbReference type="EMBL" id="NOXT01000123">
    <property type="protein sequence ID" value="OYQ24995.1"/>
    <property type="molecule type" value="Genomic_DNA"/>
</dbReference>
<protein>
    <submittedName>
        <fullName evidence="2">Cytotoxic translational repressor of toxin-antitoxin stability system</fullName>
    </submittedName>
</protein>
<evidence type="ECO:0000313" key="2">
    <source>
        <dbReference type="EMBL" id="OYQ24995.1"/>
    </source>
</evidence>
<dbReference type="Pfam" id="PF05016">
    <property type="entry name" value="ParE_toxin"/>
    <property type="match status" value="1"/>
</dbReference>
<dbReference type="PANTHER" id="PTHR38813:SF1">
    <property type="entry name" value="TOXIN RELE1-RELATED"/>
    <property type="match status" value="1"/>
</dbReference>
<dbReference type="OrthoDB" id="428094at2"/>
<dbReference type="Gene3D" id="3.30.2310.20">
    <property type="entry name" value="RelE-like"/>
    <property type="match status" value="1"/>
</dbReference>
<keyword evidence="1" id="KW-1277">Toxin-antitoxin system</keyword>
<reference evidence="2 3" key="1">
    <citation type="submission" date="2017-07" db="EMBL/GenBank/DDBJ databases">
        <title>Sandarakinorhabdus cyanobacteriorum sp. nov., a novel bacterium isolated from cyanobacterial aggregates in a eutrophic lake.</title>
        <authorList>
            <person name="Cai H."/>
        </authorList>
    </citation>
    <scope>NUCLEOTIDE SEQUENCE [LARGE SCALE GENOMIC DNA]</scope>
    <source>
        <strain evidence="2 3">TH057</strain>
    </source>
</reference>
<proteinExistence type="predicted"/>
<dbReference type="SUPFAM" id="SSF143011">
    <property type="entry name" value="RelE-like"/>
    <property type="match status" value="1"/>
</dbReference>
<name>A0A255Y8S4_9SPHN</name>
<accession>A0A255Y8S4</accession>
<dbReference type="InterPro" id="IPR052747">
    <property type="entry name" value="TA_system_RelE_toxin"/>
</dbReference>
<dbReference type="PANTHER" id="PTHR38813">
    <property type="match status" value="1"/>
</dbReference>
<evidence type="ECO:0000313" key="3">
    <source>
        <dbReference type="Proteomes" id="UP000216991"/>
    </source>
</evidence>
<dbReference type="InterPro" id="IPR035093">
    <property type="entry name" value="RelE/ParE_toxin_dom_sf"/>
</dbReference>
<keyword evidence="3" id="KW-1185">Reference proteome</keyword>
<evidence type="ECO:0000256" key="1">
    <source>
        <dbReference type="ARBA" id="ARBA00022649"/>
    </source>
</evidence>
<dbReference type="AlphaFoldDB" id="A0A255Y8S4"/>
<organism evidence="2 3">
    <name type="scientific">Sandarakinorhabdus cyanobacteriorum</name>
    <dbReference type="NCBI Taxonomy" id="1981098"/>
    <lineage>
        <taxon>Bacteria</taxon>
        <taxon>Pseudomonadati</taxon>
        <taxon>Pseudomonadota</taxon>
        <taxon>Alphaproteobacteria</taxon>
        <taxon>Sphingomonadales</taxon>
        <taxon>Sphingosinicellaceae</taxon>
        <taxon>Sandarakinorhabdus</taxon>
    </lineage>
</organism>
<dbReference type="RefSeq" id="WP_094474825.1">
    <property type="nucleotide sequence ID" value="NZ_NOXT01000123.1"/>
</dbReference>
<gene>
    <name evidence="2" type="ORF">CHU93_14225</name>
</gene>
<dbReference type="Proteomes" id="UP000216991">
    <property type="component" value="Unassembled WGS sequence"/>
</dbReference>
<comment type="caution">
    <text evidence="2">The sequence shown here is derived from an EMBL/GenBank/DDBJ whole genome shotgun (WGS) entry which is preliminary data.</text>
</comment>
<dbReference type="InterPro" id="IPR007712">
    <property type="entry name" value="RelE/ParE_toxin"/>
</dbReference>